<dbReference type="InterPro" id="IPR044676">
    <property type="entry name" value="EOBI/EOBII-like_plant"/>
</dbReference>
<evidence type="ECO:0000256" key="7">
    <source>
        <dbReference type="SAM" id="MobiDB-lite"/>
    </source>
</evidence>
<evidence type="ECO:0000313" key="10">
    <source>
        <dbReference type="EMBL" id="URD92349.1"/>
    </source>
</evidence>
<evidence type="ECO:0000256" key="5">
    <source>
        <dbReference type="ARBA" id="ARBA00023163"/>
    </source>
</evidence>
<evidence type="ECO:0000313" key="11">
    <source>
        <dbReference type="Proteomes" id="UP001055439"/>
    </source>
</evidence>
<dbReference type="InterPro" id="IPR017930">
    <property type="entry name" value="Myb_dom"/>
</dbReference>
<comment type="subcellular location">
    <subcellularLocation>
        <location evidence="1">Nucleus</location>
    </subcellularLocation>
</comment>
<feature type="domain" description="Myb-like" evidence="8">
    <location>
        <begin position="41"/>
        <end position="91"/>
    </location>
</feature>
<accession>A0A9E7FAE3</accession>
<sequence>MAEKETRLRSFGREMANLLLYVTGLRRTGKSCRLRWLNYLRPDVRRGNITPEEQLLILELHFRLGNRWSKIARHLPGRTDNEIKNYWRTRVQKHAKQLRCDVNSKQFRDILRSIWMPRLVERIREASSSSAATAMRQNAAAPLAPTRPVHRAAEPPPTLDYSFEAQLSSPPASESVTESRGIQGFGVDWMQGAQPPSPGGYAFSGLPDVDQSGWGESLWSVEDIWLQQQQQL</sequence>
<dbReference type="FunFam" id="1.10.10.60:FF:000107">
    <property type="entry name" value="MYB transcription factor"/>
    <property type="match status" value="1"/>
</dbReference>
<dbReference type="GO" id="GO:0003700">
    <property type="term" value="F:DNA-binding transcription factor activity"/>
    <property type="evidence" value="ECO:0007669"/>
    <property type="project" value="InterPro"/>
</dbReference>
<evidence type="ECO:0000256" key="4">
    <source>
        <dbReference type="ARBA" id="ARBA00023125"/>
    </source>
</evidence>
<keyword evidence="11" id="KW-1185">Reference proteome</keyword>
<keyword evidence="2" id="KW-0677">Repeat</keyword>
<protein>
    <submittedName>
        <fullName evidence="10">MYB family transcription factor</fullName>
    </submittedName>
</protein>
<dbReference type="PANTHER" id="PTHR45675">
    <property type="entry name" value="MYB TRANSCRIPTION FACTOR-RELATED-RELATED"/>
    <property type="match status" value="1"/>
</dbReference>
<gene>
    <name evidence="10" type="ORF">MUK42_00796</name>
</gene>
<dbReference type="PANTHER" id="PTHR45675:SF1">
    <property type="entry name" value="MYB TRANSCRIPTION FACTOR-RELATED"/>
    <property type="match status" value="1"/>
</dbReference>
<keyword evidence="5" id="KW-0804">Transcription</keyword>
<evidence type="ECO:0000259" key="8">
    <source>
        <dbReference type="PROSITE" id="PS50090"/>
    </source>
</evidence>
<organism evidence="10 11">
    <name type="scientific">Musa troglodytarum</name>
    <name type="common">fe'i banana</name>
    <dbReference type="NCBI Taxonomy" id="320322"/>
    <lineage>
        <taxon>Eukaryota</taxon>
        <taxon>Viridiplantae</taxon>
        <taxon>Streptophyta</taxon>
        <taxon>Embryophyta</taxon>
        <taxon>Tracheophyta</taxon>
        <taxon>Spermatophyta</taxon>
        <taxon>Magnoliopsida</taxon>
        <taxon>Liliopsida</taxon>
        <taxon>Zingiberales</taxon>
        <taxon>Musaceae</taxon>
        <taxon>Musa</taxon>
    </lineage>
</organism>
<dbReference type="Gene3D" id="1.10.10.60">
    <property type="entry name" value="Homeodomain-like"/>
    <property type="match status" value="2"/>
</dbReference>
<evidence type="ECO:0000259" key="9">
    <source>
        <dbReference type="PROSITE" id="PS51294"/>
    </source>
</evidence>
<feature type="region of interest" description="Disordered" evidence="7">
    <location>
        <begin position="187"/>
        <end position="206"/>
    </location>
</feature>
<feature type="region of interest" description="Disordered" evidence="7">
    <location>
        <begin position="131"/>
        <end position="179"/>
    </location>
</feature>
<dbReference type="GO" id="GO:0043565">
    <property type="term" value="F:sequence-specific DNA binding"/>
    <property type="evidence" value="ECO:0007669"/>
    <property type="project" value="InterPro"/>
</dbReference>
<reference evidence="10" key="1">
    <citation type="submission" date="2022-05" db="EMBL/GenBank/DDBJ databases">
        <title>The Musa troglodytarum L. genome provides insights into the mechanism of non-climacteric behaviour and enrichment of carotenoids.</title>
        <authorList>
            <person name="Wang J."/>
        </authorList>
    </citation>
    <scope>NUCLEOTIDE SEQUENCE</scope>
    <source>
        <tissue evidence="10">Leaf</tissue>
    </source>
</reference>
<keyword evidence="6" id="KW-0539">Nucleus</keyword>
<proteinExistence type="predicted"/>
<evidence type="ECO:0000256" key="3">
    <source>
        <dbReference type="ARBA" id="ARBA00023015"/>
    </source>
</evidence>
<dbReference type="EMBL" id="CP097505">
    <property type="protein sequence ID" value="URD92349.1"/>
    <property type="molecule type" value="Genomic_DNA"/>
</dbReference>
<keyword evidence="3" id="KW-0805">Transcription regulation</keyword>
<dbReference type="PROSITE" id="PS50090">
    <property type="entry name" value="MYB_LIKE"/>
    <property type="match status" value="1"/>
</dbReference>
<dbReference type="InterPro" id="IPR001005">
    <property type="entry name" value="SANT/Myb"/>
</dbReference>
<evidence type="ECO:0000256" key="1">
    <source>
        <dbReference type="ARBA" id="ARBA00004123"/>
    </source>
</evidence>
<name>A0A9E7FAE3_9LILI</name>
<dbReference type="GO" id="GO:0005634">
    <property type="term" value="C:nucleus"/>
    <property type="evidence" value="ECO:0007669"/>
    <property type="project" value="UniProtKB-SubCell"/>
</dbReference>
<evidence type="ECO:0000256" key="6">
    <source>
        <dbReference type="ARBA" id="ARBA00023242"/>
    </source>
</evidence>
<dbReference type="InterPro" id="IPR009057">
    <property type="entry name" value="Homeodomain-like_sf"/>
</dbReference>
<dbReference type="Proteomes" id="UP001055439">
    <property type="component" value="Chromosome 3"/>
</dbReference>
<dbReference type="CDD" id="cd00167">
    <property type="entry name" value="SANT"/>
    <property type="match status" value="1"/>
</dbReference>
<dbReference type="SMART" id="SM00717">
    <property type="entry name" value="SANT"/>
    <property type="match status" value="1"/>
</dbReference>
<dbReference type="SUPFAM" id="SSF46689">
    <property type="entry name" value="Homeodomain-like"/>
    <property type="match status" value="1"/>
</dbReference>
<dbReference type="OrthoDB" id="2143914at2759"/>
<evidence type="ECO:0000256" key="2">
    <source>
        <dbReference type="ARBA" id="ARBA00022737"/>
    </source>
</evidence>
<feature type="domain" description="HTH myb-type" evidence="9">
    <location>
        <begin position="41"/>
        <end position="95"/>
    </location>
</feature>
<dbReference type="PROSITE" id="PS51294">
    <property type="entry name" value="HTH_MYB"/>
    <property type="match status" value="1"/>
</dbReference>
<feature type="compositionally biased region" description="Polar residues" evidence="7">
    <location>
        <begin position="165"/>
        <end position="179"/>
    </location>
</feature>
<keyword evidence="4" id="KW-0238">DNA-binding</keyword>
<dbReference type="AlphaFoldDB" id="A0A9E7FAE3"/>
<dbReference type="Pfam" id="PF00249">
    <property type="entry name" value="Myb_DNA-binding"/>
    <property type="match status" value="1"/>
</dbReference>